<feature type="signal peptide" evidence="1">
    <location>
        <begin position="1"/>
        <end position="19"/>
    </location>
</feature>
<name>A0A1M7RYD7_9BACT</name>
<dbReference type="EMBL" id="FRDI01000002">
    <property type="protein sequence ID" value="SHN51293.1"/>
    <property type="molecule type" value="Genomic_DNA"/>
</dbReference>
<dbReference type="AlphaFoldDB" id="A0A1M7RYD7"/>
<evidence type="ECO:0000313" key="2">
    <source>
        <dbReference type="EMBL" id="SHN51293.1"/>
    </source>
</evidence>
<proteinExistence type="predicted"/>
<gene>
    <name evidence="2" type="ORF">SAMN02745728_00336</name>
</gene>
<dbReference type="Proteomes" id="UP000186469">
    <property type="component" value="Unassembled WGS sequence"/>
</dbReference>
<reference evidence="2 3" key="1">
    <citation type="submission" date="2016-12" db="EMBL/GenBank/DDBJ databases">
        <authorList>
            <person name="Song W.-J."/>
            <person name="Kurnit D.M."/>
        </authorList>
    </citation>
    <scope>NUCLEOTIDE SEQUENCE [LARGE SCALE GENOMIC DNA]</scope>
    <source>
        <strain evidence="2 3">DSM 11393</strain>
    </source>
</reference>
<evidence type="ECO:0000256" key="1">
    <source>
        <dbReference type="SAM" id="SignalP"/>
    </source>
</evidence>
<protein>
    <submittedName>
        <fullName evidence="2">Uncharacterized protein</fullName>
    </submittedName>
</protein>
<dbReference type="RefSeq" id="WP_143145473.1">
    <property type="nucleotide sequence ID" value="NZ_FRDI01000002.1"/>
</dbReference>
<keyword evidence="3" id="KW-1185">Reference proteome</keyword>
<dbReference type="PROSITE" id="PS51257">
    <property type="entry name" value="PROKAR_LIPOPROTEIN"/>
    <property type="match status" value="1"/>
</dbReference>
<organism evidence="2 3">
    <name type="scientific">Desulfovibrio litoralis DSM 11393</name>
    <dbReference type="NCBI Taxonomy" id="1121455"/>
    <lineage>
        <taxon>Bacteria</taxon>
        <taxon>Pseudomonadati</taxon>
        <taxon>Thermodesulfobacteriota</taxon>
        <taxon>Desulfovibrionia</taxon>
        <taxon>Desulfovibrionales</taxon>
        <taxon>Desulfovibrionaceae</taxon>
        <taxon>Desulfovibrio</taxon>
    </lineage>
</organism>
<keyword evidence="1" id="KW-0732">Signal</keyword>
<accession>A0A1M7RYD7</accession>
<feature type="chain" id="PRO_5011958080" evidence="1">
    <location>
        <begin position="20"/>
        <end position="63"/>
    </location>
</feature>
<sequence>MKNISLIVLLCFFSFGLVACQSEEEKRAEAEKVQNARGNEAANALFNQASKNADEAARNSISR</sequence>
<evidence type="ECO:0000313" key="3">
    <source>
        <dbReference type="Proteomes" id="UP000186469"/>
    </source>
</evidence>